<reference evidence="2" key="3">
    <citation type="submission" date="2012-09" db="EMBL/GenBank/DDBJ databases">
        <authorList>
            <consortium name="VectorBase"/>
        </authorList>
    </citation>
    <scope>NUCLEOTIDE SEQUENCE</scope>
    <source>
        <strain evidence="2">Liverpool</strain>
    </source>
</reference>
<name>Q0IGB7_AEDAE</name>
<evidence type="ECO:0000313" key="2">
    <source>
        <dbReference type="EMBL" id="EAT45722.1"/>
    </source>
</evidence>
<dbReference type="EMBL" id="CH477260">
    <property type="protein sequence ID" value="EAT45722.1"/>
    <property type="molecule type" value="Genomic_DNA"/>
</dbReference>
<gene>
    <name evidence="2" type="ORF">AaeL_AAEL003029</name>
</gene>
<accession>Q0IGB7</accession>
<feature type="signal peptide" evidence="1">
    <location>
        <begin position="1"/>
        <end position="24"/>
    </location>
</feature>
<feature type="chain" id="PRO_5014306769" evidence="1">
    <location>
        <begin position="25"/>
        <end position="116"/>
    </location>
</feature>
<proteinExistence type="predicted"/>
<keyword evidence="1" id="KW-0732">Signal</keyword>
<reference evidence="2" key="2">
    <citation type="journal article" date="2007" name="Science">
        <title>Genome sequence of Aedes aegypti, a major arbovirus vector.</title>
        <authorList>
            <person name="Nene V."/>
            <person name="Wortman J.R."/>
            <person name="Lawson D."/>
            <person name="Haas B."/>
            <person name="Kodira C."/>
            <person name="Tu Z.J."/>
            <person name="Loftus B."/>
            <person name="Xi Z."/>
            <person name="Megy K."/>
            <person name="Grabherr M."/>
            <person name="Ren Q."/>
            <person name="Zdobnov E.M."/>
            <person name="Lobo N.F."/>
            <person name="Campbell K.S."/>
            <person name="Brown S.E."/>
            <person name="Bonaldo M.F."/>
            <person name="Zhu J."/>
            <person name="Sinkins S.P."/>
            <person name="Hogenkamp D.G."/>
            <person name="Amedeo P."/>
            <person name="Arensburger P."/>
            <person name="Atkinson P.W."/>
            <person name="Bidwell S."/>
            <person name="Biedler J."/>
            <person name="Birney E."/>
            <person name="Bruggner R.V."/>
            <person name="Costas J."/>
            <person name="Coy M.R."/>
            <person name="Crabtree J."/>
            <person name="Crawford M."/>
            <person name="Debruyn B."/>
            <person name="Decaprio D."/>
            <person name="Eiglmeier K."/>
            <person name="Eisenstadt E."/>
            <person name="El-Dorry H."/>
            <person name="Gelbart W.M."/>
            <person name="Gomes S.L."/>
            <person name="Hammond M."/>
            <person name="Hannick L.I."/>
            <person name="Hogan J.R."/>
            <person name="Holmes M.H."/>
            <person name="Jaffe D."/>
            <person name="Johnston J.S."/>
            <person name="Kennedy R.C."/>
            <person name="Koo H."/>
            <person name="Kravitz S."/>
            <person name="Kriventseva E.V."/>
            <person name="Kulp D."/>
            <person name="Labutti K."/>
            <person name="Lee E."/>
            <person name="Li S."/>
            <person name="Lovin D.D."/>
            <person name="Mao C."/>
            <person name="Mauceli E."/>
            <person name="Menck C.F."/>
            <person name="Miller J.R."/>
            <person name="Montgomery P."/>
            <person name="Mori A."/>
            <person name="Nascimento A.L."/>
            <person name="Naveira H.F."/>
            <person name="Nusbaum C."/>
            <person name="O'leary S."/>
            <person name="Orvis J."/>
            <person name="Pertea M."/>
            <person name="Quesneville H."/>
            <person name="Reidenbach K.R."/>
            <person name="Rogers Y.H."/>
            <person name="Roth C.W."/>
            <person name="Schneider J.R."/>
            <person name="Schatz M."/>
            <person name="Shumway M."/>
            <person name="Stanke M."/>
            <person name="Stinson E.O."/>
            <person name="Tubio J.M."/>
            <person name="Vanzee J.P."/>
            <person name="Verjovski-Almeida S."/>
            <person name="Werner D."/>
            <person name="White O."/>
            <person name="Wyder S."/>
            <person name="Zeng Q."/>
            <person name="Zhao Q."/>
            <person name="Zhao Y."/>
            <person name="Hill C.A."/>
            <person name="Raikhel A.S."/>
            <person name="Soares M.B."/>
            <person name="Knudson D.L."/>
            <person name="Lee N.H."/>
            <person name="Galagan J."/>
            <person name="Salzberg S.L."/>
            <person name="Paulsen I.T."/>
            <person name="Dimopoulos G."/>
            <person name="Collins F.H."/>
            <person name="Birren B."/>
            <person name="Fraser-Liggett C.M."/>
            <person name="Severson D.W."/>
        </authorList>
    </citation>
    <scope>NUCLEOTIDE SEQUENCE [LARGE SCALE GENOMIC DNA]</scope>
    <source>
        <strain evidence="2">Liverpool</strain>
    </source>
</reference>
<dbReference type="PaxDb" id="7159-AAEL003029-PA"/>
<protein>
    <submittedName>
        <fullName evidence="2">AAEL003029-PA</fullName>
    </submittedName>
</protein>
<dbReference type="HOGENOM" id="CLU_2098820_0_0_1"/>
<dbReference type="Proteomes" id="UP000682892">
    <property type="component" value="Chromosome 1"/>
</dbReference>
<evidence type="ECO:0000313" key="3">
    <source>
        <dbReference type="Proteomes" id="UP000682892"/>
    </source>
</evidence>
<evidence type="ECO:0000256" key="1">
    <source>
        <dbReference type="SAM" id="SignalP"/>
    </source>
</evidence>
<dbReference type="AlphaFoldDB" id="Q0IGB7"/>
<sequence>MTSFKFIILSTILMWFCCIRTAQGSQDGSVGESLGDGGFQNDKTQTQPRQHIKVYDANNNGWRNVEFQLAVQHAEETLIDTTPERNSNDNVRRLNEKKLKVFDPHTGSWIEKIFFV</sequence>
<reference evidence="2" key="1">
    <citation type="submission" date="2005-10" db="EMBL/GenBank/DDBJ databases">
        <authorList>
            <person name="Loftus B.J."/>
            <person name="Nene V.M."/>
            <person name="Hannick L.I."/>
            <person name="Bidwell S."/>
            <person name="Haas B."/>
            <person name="Amedeo P."/>
            <person name="Orvis J."/>
            <person name="Wortman J.R."/>
            <person name="White O.R."/>
            <person name="Salzberg S."/>
            <person name="Shumway M."/>
            <person name="Koo H."/>
            <person name="Zhao Y."/>
            <person name="Holmes M."/>
            <person name="Miller J."/>
            <person name="Schatz M."/>
            <person name="Pop M."/>
            <person name="Pai G."/>
            <person name="Utterback T."/>
            <person name="Rogers Y.-H."/>
            <person name="Kravitz S."/>
            <person name="Fraser C.M."/>
        </authorList>
    </citation>
    <scope>NUCLEOTIDE SEQUENCE</scope>
    <source>
        <strain evidence="2">Liverpool</strain>
    </source>
</reference>
<organism evidence="2 3">
    <name type="scientific">Aedes aegypti</name>
    <name type="common">Yellowfever mosquito</name>
    <name type="synonym">Culex aegypti</name>
    <dbReference type="NCBI Taxonomy" id="7159"/>
    <lineage>
        <taxon>Eukaryota</taxon>
        <taxon>Metazoa</taxon>
        <taxon>Ecdysozoa</taxon>
        <taxon>Arthropoda</taxon>
        <taxon>Hexapoda</taxon>
        <taxon>Insecta</taxon>
        <taxon>Pterygota</taxon>
        <taxon>Neoptera</taxon>
        <taxon>Endopterygota</taxon>
        <taxon>Diptera</taxon>
        <taxon>Nematocera</taxon>
        <taxon>Culicoidea</taxon>
        <taxon>Culicidae</taxon>
        <taxon>Culicinae</taxon>
        <taxon>Aedini</taxon>
        <taxon>Aedes</taxon>
        <taxon>Stegomyia</taxon>
    </lineage>
</organism>